<keyword evidence="2" id="KW-1185">Reference proteome</keyword>
<dbReference type="WBParaSite" id="BTMF_0000440301-mRNA-1">
    <property type="protein sequence ID" value="BTMF_0000440301-mRNA-1"/>
    <property type="gene ID" value="BTMF_0000440301"/>
</dbReference>
<reference evidence="3" key="1">
    <citation type="submission" date="2017-02" db="UniProtKB">
        <authorList>
            <consortium name="WormBaseParasite"/>
        </authorList>
    </citation>
    <scope>IDENTIFICATION</scope>
</reference>
<name>A0A0R3QDG7_9BILA</name>
<dbReference type="STRING" id="42155.A0A0R3QDG7"/>
<dbReference type="EMBL" id="UZAG01003433">
    <property type="protein sequence ID" value="VDO15328.1"/>
    <property type="molecule type" value="Genomic_DNA"/>
</dbReference>
<evidence type="ECO:0000313" key="1">
    <source>
        <dbReference type="EMBL" id="VDO15328.1"/>
    </source>
</evidence>
<reference evidence="1 2" key="2">
    <citation type="submission" date="2018-11" db="EMBL/GenBank/DDBJ databases">
        <authorList>
            <consortium name="Pathogen Informatics"/>
        </authorList>
    </citation>
    <scope>NUCLEOTIDE SEQUENCE [LARGE SCALE GENOMIC DNA]</scope>
</reference>
<dbReference type="AlphaFoldDB" id="A0A0R3QDG7"/>
<proteinExistence type="predicted"/>
<protein>
    <submittedName>
        <fullName evidence="3">HAND domain-containing protein</fullName>
    </submittedName>
</protein>
<evidence type="ECO:0000313" key="3">
    <source>
        <dbReference type="WBParaSite" id="BTMF_0000440301-mRNA-1"/>
    </source>
</evidence>
<accession>A0A0R3QDG7</accession>
<organism evidence="3">
    <name type="scientific">Brugia timori</name>
    <dbReference type="NCBI Taxonomy" id="42155"/>
    <lineage>
        <taxon>Eukaryota</taxon>
        <taxon>Metazoa</taxon>
        <taxon>Ecdysozoa</taxon>
        <taxon>Nematoda</taxon>
        <taxon>Chromadorea</taxon>
        <taxon>Rhabditida</taxon>
        <taxon>Spirurina</taxon>
        <taxon>Spiruromorpha</taxon>
        <taxon>Filarioidea</taxon>
        <taxon>Onchocercidae</taxon>
        <taxon>Brugia</taxon>
    </lineage>
</organism>
<gene>
    <name evidence="1" type="ORF">BTMF_LOCUS3699</name>
</gene>
<sequence length="216" mass="23578">MKHLEMQRERTFMKEQRSLHITEFGFNTGRSEGITHIPWKLIPLTDAIFFERRGSQSEAKKIEEERQKTIMMPFYDPSLPAELADAEPELLTGAILPPTEIPLESEADDEDLNQDAATTAGGSASHNQSEGKEIDVQKLMTELKKMGLVGSSSDLTSILNKVSSTTSAVTGTIATSVPSASQLPVTTTPTYAQLTTHSAVPNILNMSLPPPRFAHG</sequence>
<dbReference type="Proteomes" id="UP000280834">
    <property type="component" value="Unassembled WGS sequence"/>
</dbReference>
<evidence type="ECO:0000313" key="2">
    <source>
        <dbReference type="Proteomes" id="UP000280834"/>
    </source>
</evidence>